<dbReference type="PANTHER" id="PTHR43861">
    <property type="entry name" value="TRANS-ACONITATE 2-METHYLTRANSFERASE-RELATED"/>
    <property type="match status" value="1"/>
</dbReference>
<evidence type="ECO:0000256" key="1">
    <source>
        <dbReference type="ARBA" id="ARBA00022679"/>
    </source>
</evidence>
<protein>
    <submittedName>
        <fullName evidence="3">Class I SAM-dependent methyltransferase</fullName>
    </submittedName>
</protein>
<dbReference type="RefSeq" id="WP_119374669.1">
    <property type="nucleotide sequence ID" value="NZ_QWFX01000005.1"/>
</dbReference>
<evidence type="ECO:0000259" key="2">
    <source>
        <dbReference type="Pfam" id="PF13649"/>
    </source>
</evidence>
<evidence type="ECO:0000313" key="4">
    <source>
        <dbReference type="Proteomes" id="UP000266385"/>
    </source>
</evidence>
<gene>
    <name evidence="3" type="ORF">D1223_01665</name>
</gene>
<proteinExistence type="predicted"/>
<name>A0A399RN11_9PROT</name>
<dbReference type="EMBL" id="QWFX01000005">
    <property type="protein sequence ID" value="RIJ32588.1"/>
    <property type="molecule type" value="Genomic_DNA"/>
</dbReference>
<comment type="caution">
    <text evidence="3">The sequence shown here is derived from an EMBL/GenBank/DDBJ whole genome shotgun (WGS) entry which is preliminary data.</text>
</comment>
<dbReference type="Pfam" id="PF13649">
    <property type="entry name" value="Methyltransf_25"/>
    <property type="match status" value="1"/>
</dbReference>
<keyword evidence="4" id="KW-1185">Reference proteome</keyword>
<dbReference type="OrthoDB" id="5642573at2"/>
<dbReference type="AlphaFoldDB" id="A0A399RN11"/>
<dbReference type="InterPro" id="IPR029063">
    <property type="entry name" value="SAM-dependent_MTases_sf"/>
</dbReference>
<evidence type="ECO:0000313" key="3">
    <source>
        <dbReference type="EMBL" id="RIJ32588.1"/>
    </source>
</evidence>
<keyword evidence="3" id="KW-0489">Methyltransferase</keyword>
<organism evidence="3 4">
    <name type="scientific">Henriciella mobilis</name>
    <dbReference type="NCBI Taxonomy" id="2305467"/>
    <lineage>
        <taxon>Bacteria</taxon>
        <taxon>Pseudomonadati</taxon>
        <taxon>Pseudomonadota</taxon>
        <taxon>Alphaproteobacteria</taxon>
        <taxon>Hyphomonadales</taxon>
        <taxon>Hyphomonadaceae</taxon>
        <taxon>Henriciella</taxon>
    </lineage>
</organism>
<reference evidence="3 4" key="1">
    <citation type="submission" date="2018-08" db="EMBL/GenBank/DDBJ databases">
        <title>Henriciella mobilis sp. nov., isolated from seawater.</title>
        <authorList>
            <person name="Cheng H."/>
            <person name="Wu Y.-H."/>
            <person name="Xu X.-W."/>
            <person name="Guo L.-L."/>
        </authorList>
    </citation>
    <scope>NUCLEOTIDE SEQUENCE [LARGE SCALE GENOMIC DNA]</scope>
    <source>
        <strain evidence="3 4">JN25</strain>
    </source>
</reference>
<dbReference type="InterPro" id="IPR041698">
    <property type="entry name" value="Methyltransf_25"/>
</dbReference>
<keyword evidence="1 3" id="KW-0808">Transferase</keyword>
<accession>A0A399RN11</accession>
<feature type="domain" description="Methyltransferase" evidence="2">
    <location>
        <begin position="46"/>
        <end position="139"/>
    </location>
</feature>
<sequence>MTATTKDTRFWNRIAGKYARQPISDEETYEKKLAITRKYLTPESEVFEFGCGTGSTAILHAPYAKHILATDVAEKMLAVGRERAAEAGVTNVSFECTDIENFEPQGRRFDVVLGLNIIHLCRDPLAVMQKVHALLKPGGYFIQSTACLKDAMPIAPFIIPIMQFAGKAPHVTIMKRADLDGMIEAAGFEVVERFRPEKKLAAEFIVAKRA</sequence>
<dbReference type="SUPFAM" id="SSF53335">
    <property type="entry name" value="S-adenosyl-L-methionine-dependent methyltransferases"/>
    <property type="match status" value="1"/>
</dbReference>
<dbReference type="CDD" id="cd02440">
    <property type="entry name" value="AdoMet_MTases"/>
    <property type="match status" value="1"/>
</dbReference>
<dbReference type="GO" id="GO:0032259">
    <property type="term" value="P:methylation"/>
    <property type="evidence" value="ECO:0007669"/>
    <property type="project" value="UniProtKB-KW"/>
</dbReference>
<dbReference type="Proteomes" id="UP000266385">
    <property type="component" value="Unassembled WGS sequence"/>
</dbReference>
<dbReference type="GO" id="GO:0008168">
    <property type="term" value="F:methyltransferase activity"/>
    <property type="evidence" value="ECO:0007669"/>
    <property type="project" value="UniProtKB-KW"/>
</dbReference>
<dbReference type="Gene3D" id="3.40.50.150">
    <property type="entry name" value="Vaccinia Virus protein VP39"/>
    <property type="match status" value="1"/>
</dbReference>